<feature type="transmembrane region" description="Helical" evidence="1">
    <location>
        <begin position="210"/>
        <end position="228"/>
    </location>
</feature>
<keyword evidence="1" id="KW-0472">Membrane</keyword>
<evidence type="ECO:0000256" key="1">
    <source>
        <dbReference type="SAM" id="Phobius"/>
    </source>
</evidence>
<accession>A0A0W8FGT2</accession>
<dbReference type="AlphaFoldDB" id="A0A0W8FGT2"/>
<proteinExistence type="predicted"/>
<dbReference type="EC" id="3.4.16.4" evidence="2"/>
<feature type="transmembrane region" description="Helical" evidence="1">
    <location>
        <begin position="21"/>
        <end position="42"/>
    </location>
</feature>
<reference evidence="2" key="1">
    <citation type="journal article" date="2015" name="Proc. Natl. Acad. Sci. U.S.A.">
        <title>Networks of energetic and metabolic interactions define dynamics in microbial communities.</title>
        <authorList>
            <person name="Embree M."/>
            <person name="Liu J.K."/>
            <person name="Al-Bassam M.M."/>
            <person name="Zengler K."/>
        </authorList>
    </citation>
    <scope>NUCLEOTIDE SEQUENCE</scope>
</reference>
<feature type="transmembrane region" description="Helical" evidence="1">
    <location>
        <begin position="126"/>
        <end position="152"/>
    </location>
</feature>
<feature type="transmembrane region" description="Helical" evidence="1">
    <location>
        <begin position="98"/>
        <end position="120"/>
    </location>
</feature>
<keyword evidence="2" id="KW-0645">Protease</keyword>
<feature type="transmembrane region" description="Helical" evidence="1">
    <location>
        <begin position="159"/>
        <end position="179"/>
    </location>
</feature>
<sequence length="235" mass="25966">MVHVLPLAASDLRNVLRDRMLAFAFFIPLLLIFVSVWGIPWISATLFDLSPYHALILSFIFLQVPVLFGFIPAFMLIDERDEHILSALRVLPVSPLSFVAARMFSGAAIAFLYVVLAFALLAGPGVPFLCFLPCACLLALLAPIIALTVVGLSQNKVEALAVFKGLDLLVMLPLVSFFLPPAWERIFWVFPQFWTITAFEELLRSGVPDWGAIGVGLVLHAGVIGYLLRRFVRGL</sequence>
<dbReference type="GO" id="GO:0009002">
    <property type="term" value="F:serine-type D-Ala-D-Ala carboxypeptidase activity"/>
    <property type="evidence" value="ECO:0007669"/>
    <property type="project" value="UniProtKB-EC"/>
</dbReference>
<keyword evidence="2" id="KW-0378">Hydrolase</keyword>
<dbReference type="EMBL" id="LNQE01001250">
    <property type="protein sequence ID" value="KUG19858.1"/>
    <property type="molecule type" value="Genomic_DNA"/>
</dbReference>
<comment type="caution">
    <text evidence="2">The sequence shown here is derived from an EMBL/GenBank/DDBJ whole genome shotgun (WGS) entry which is preliminary data.</text>
</comment>
<keyword evidence="2" id="KW-0121">Carboxypeptidase</keyword>
<name>A0A0W8FGT2_9ZZZZ</name>
<dbReference type="Pfam" id="PF12730">
    <property type="entry name" value="ABC2_membrane_4"/>
    <property type="match status" value="1"/>
</dbReference>
<feature type="transmembrane region" description="Helical" evidence="1">
    <location>
        <begin position="54"/>
        <end position="77"/>
    </location>
</feature>
<gene>
    <name evidence="2" type="ORF">ASZ90_010412</name>
</gene>
<protein>
    <submittedName>
        <fullName evidence="2">D-alanyl-d-alanine carboxypeptidase</fullName>
        <ecNumber evidence="2">3.4.16.4</ecNumber>
    </submittedName>
</protein>
<evidence type="ECO:0000313" key="2">
    <source>
        <dbReference type="EMBL" id="KUG19858.1"/>
    </source>
</evidence>
<organism evidence="2">
    <name type="scientific">hydrocarbon metagenome</name>
    <dbReference type="NCBI Taxonomy" id="938273"/>
    <lineage>
        <taxon>unclassified sequences</taxon>
        <taxon>metagenomes</taxon>
        <taxon>ecological metagenomes</taxon>
    </lineage>
</organism>
<keyword evidence="1" id="KW-1133">Transmembrane helix</keyword>
<keyword evidence="1" id="KW-0812">Transmembrane</keyword>